<name>A0A1H3UDG2_9BURK</name>
<gene>
    <name evidence="5" type="ORF">SAMN05421547_14111</name>
</gene>
<dbReference type="PROSITE" id="PS50949">
    <property type="entry name" value="HTH_GNTR"/>
    <property type="match status" value="1"/>
</dbReference>
<dbReference type="EMBL" id="FNPE01000041">
    <property type="protein sequence ID" value="SDZ59689.1"/>
    <property type="molecule type" value="Genomic_DNA"/>
</dbReference>
<dbReference type="CDD" id="cd07377">
    <property type="entry name" value="WHTH_GntR"/>
    <property type="match status" value="1"/>
</dbReference>
<dbReference type="Proteomes" id="UP000183417">
    <property type="component" value="Unassembled WGS sequence"/>
</dbReference>
<dbReference type="Gene3D" id="1.10.10.10">
    <property type="entry name" value="Winged helix-like DNA-binding domain superfamily/Winged helix DNA-binding domain"/>
    <property type="match status" value="1"/>
</dbReference>
<proteinExistence type="predicted"/>
<dbReference type="SUPFAM" id="SSF64288">
    <property type="entry name" value="Chorismate lyase-like"/>
    <property type="match status" value="1"/>
</dbReference>
<dbReference type="GO" id="GO:0003700">
    <property type="term" value="F:DNA-binding transcription factor activity"/>
    <property type="evidence" value="ECO:0007669"/>
    <property type="project" value="InterPro"/>
</dbReference>
<evidence type="ECO:0000259" key="4">
    <source>
        <dbReference type="PROSITE" id="PS50949"/>
    </source>
</evidence>
<keyword evidence="1" id="KW-0805">Transcription regulation</keyword>
<dbReference type="InterPro" id="IPR036390">
    <property type="entry name" value="WH_DNA-bd_sf"/>
</dbReference>
<reference evidence="5 6" key="1">
    <citation type="submission" date="2016-10" db="EMBL/GenBank/DDBJ databases">
        <authorList>
            <person name="de Groot N.N."/>
        </authorList>
    </citation>
    <scope>NUCLEOTIDE SEQUENCE [LARGE SCALE GENOMIC DNA]</scope>
    <source>
        <strain evidence="5 6">LMG 24775</strain>
    </source>
</reference>
<dbReference type="SMART" id="SM00866">
    <property type="entry name" value="UTRA"/>
    <property type="match status" value="1"/>
</dbReference>
<feature type="domain" description="HTH gntR-type" evidence="4">
    <location>
        <begin position="15"/>
        <end position="83"/>
    </location>
</feature>
<dbReference type="PRINTS" id="PR00035">
    <property type="entry name" value="HTHGNTR"/>
</dbReference>
<evidence type="ECO:0000256" key="1">
    <source>
        <dbReference type="ARBA" id="ARBA00023015"/>
    </source>
</evidence>
<dbReference type="AlphaFoldDB" id="A0A1H3UDG2"/>
<dbReference type="InterPro" id="IPR000524">
    <property type="entry name" value="Tscrpt_reg_HTH_GntR"/>
</dbReference>
<evidence type="ECO:0000256" key="3">
    <source>
        <dbReference type="ARBA" id="ARBA00023163"/>
    </source>
</evidence>
<dbReference type="Pfam" id="PF07702">
    <property type="entry name" value="UTRA"/>
    <property type="match status" value="1"/>
</dbReference>
<sequence length="247" mass="27058">MPSNSTASAPQQGRDKLHLQLARLFRSKVSTGAWPVGSAIPTVQELQALHGVSRTTVRMALGALVAEGLLLTRKRGGTRVIAAPYKPPSFLLPTSWKELVAFGAHIGQITLHTGRDCLPPIPEGFPDVGRMAPAYVHLLRVYDHDAARFCLSQLYLEQELFPEIEAQLQRSSLAVALSSDPSRIAVARQHLSVAPADELAAEHLGVALGTPLMQALRWACNADGLLIYWARVRFLSEYVHMEMDLLK</sequence>
<dbReference type="GO" id="GO:0003677">
    <property type="term" value="F:DNA binding"/>
    <property type="evidence" value="ECO:0007669"/>
    <property type="project" value="UniProtKB-KW"/>
</dbReference>
<keyword evidence="2" id="KW-0238">DNA-binding</keyword>
<evidence type="ECO:0000256" key="2">
    <source>
        <dbReference type="ARBA" id="ARBA00023125"/>
    </source>
</evidence>
<dbReference type="SUPFAM" id="SSF46785">
    <property type="entry name" value="Winged helix' DNA-binding domain"/>
    <property type="match status" value="1"/>
</dbReference>
<dbReference type="InterPro" id="IPR028978">
    <property type="entry name" value="Chorismate_lyase_/UTRA_dom_sf"/>
</dbReference>
<dbReference type="GeneID" id="94694349"/>
<dbReference type="Gene3D" id="3.40.1410.10">
    <property type="entry name" value="Chorismate lyase-like"/>
    <property type="match status" value="1"/>
</dbReference>
<keyword evidence="3" id="KW-0804">Transcription</keyword>
<dbReference type="GO" id="GO:0045892">
    <property type="term" value="P:negative regulation of DNA-templated transcription"/>
    <property type="evidence" value="ECO:0007669"/>
    <property type="project" value="TreeGrafter"/>
</dbReference>
<evidence type="ECO:0000313" key="5">
    <source>
        <dbReference type="EMBL" id="SDZ59689.1"/>
    </source>
</evidence>
<accession>A0A1H3UDG2</accession>
<organism evidence="5 6">
    <name type="scientific">Delftia lacustris</name>
    <dbReference type="NCBI Taxonomy" id="558537"/>
    <lineage>
        <taxon>Bacteria</taxon>
        <taxon>Pseudomonadati</taxon>
        <taxon>Pseudomonadota</taxon>
        <taxon>Betaproteobacteria</taxon>
        <taxon>Burkholderiales</taxon>
        <taxon>Comamonadaceae</taxon>
        <taxon>Delftia</taxon>
    </lineage>
</organism>
<dbReference type="SMART" id="SM00345">
    <property type="entry name" value="HTH_GNTR"/>
    <property type="match status" value="1"/>
</dbReference>
<dbReference type="PANTHER" id="PTHR44846">
    <property type="entry name" value="MANNOSYL-D-GLYCERATE TRANSPORT/METABOLISM SYSTEM REPRESSOR MNGR-RELATED"/>
    <property type="match status" value="1"/>
</dbReference>
<dbReference type="InterPro" id="IPR050679">
    <property type="entry name" value="Bact_HTH_transcr_reg"/>
</dbReference>
<protein>
    <submittedName>
        <fullName evidence="5">GntR family transcriptional regulator</fullName>
    </submittedName>
</protein>
<dbReference type="Pfam" id="PF00392">
    <property type="entry name" value="GntR"/>
    <property type="match status" value="1"/>
</dbReference>
<dbReference type="PANTHER" id="PTHR44846:SF1">
    <property type="entry name" value="MANNOSYL-D-GLYCERATE TRANSPORT_METABOLISM SYSTEM REPRESSOR MNGR-RELATED"/>
    <property type="match status" value="1"/>
</dbReference>
<dbReference type="InterPro" id="IPR011663">
    <property type="entry name" value="UTRA"/>
</dbReference>
<dbReference type="InterPro" id="IPR036388">
    <property type="entry name" value="WH-like_DNA-bd_sf"/>
</dbReference>
<dbReference type="RefSeq" id="WP_016450321.1">
    <property type="nucleotide sequence ID" value="NZ_AP025556.1"/>
</dbReference>
<evidence type="ECO:0000313" key="6">
    <source>
        <dbReference type="Proteomes" id="UP000183417"/>
    </source>
</evidence>